<name>A0A0F9U9P2_9ZZZZ</name>
<gene>
    <name evidence="1" type="ORF">LCGC14_0248860</name>
</gene>
<accession>A0A0F9U9P2</accession>
<comment type="caution">
    <text evidence="1">The sequence shown here is derived from an EMBL/GenBank/DDBJ whole genome shotgun (WGS) entry which is preliminary data.</text>
</comment>
<dbReference type="AlphaFoldDB" id="A0A0F9U9P2"/>
<proteinExistence type="predicted"/>
<sequence>MTDFSNQLRDIAMRPAVSRKDRDCFRGAATKIEHLKMALARWMKHPPAECVPTQAIVMGKRALEGEDLADLDVVTRACKAETEIERLQGIVDSLPVDAEGVAIVPGRTVALRHNTVIKSGTVDLHIRGTKVYIVANVATDAILLYGEHHGTYGIAKPSDCYGSIEAAEAVKEKV</sequence>
<dbReference type="EMBL" id="LAZR01000129">
    <property type="protein sequence ID" value="KKN88324.1"/>
    <property type="molecule type" value="Genomic_DNA"/>
</dbReference>
<reference evidence="1" key="1">
    <citation type="journal article" date="2015" name="Nature">
        <title>Complex archaea that bridge the gap between prokaryotes and eukaryotes.</title>
        <authorList>
            <person name="Spang A."/>
            <person name="Saw J.H."/>
            <person name="Jorgensen S.L."/>
            <person name="Zaremba-Niedzwiedzka K."/>
            <person name="Martijn J."/>
            <person name="Lind A.E."/>
            <person name="van Eijk R."/>
            <person name="Schleper C."/>
            <person name="Guy L."/>
            <person name="Ettema T.J."/>
        </authorList>
    </citation>
    <scope>NUCLEOTIDE SEQUENCE</scope>
</reference>
<protein>
    <submittedName>
        <fullName evidence="1">Uncharacterized protein</fullName>
    </submittedName>
</protein>
<organism evidence="1">
    <name type="scientific">marine sediment metagenome</name>
    <dbReference type="NCBI Taxonomy" id="412755"/>
    <lineage>
        <taxon>unclassified sequences</taxon>
        <taxon>metagenomes</taxon>
        <taxon>ecological metagenomes</taxon>
    </lineage>
</organism>
<evidence type="ECO:0000313" key="1">
    <source>
        <dbReference type="EMBL" id="KKN88324.1"/>
    </source>
</evidence>